<evidence type="ECO:0000256" key="1">
    <source>
        <dbReference type="ARBA" id="ARBA00022737"/>
    </source>
</evidence>
<evidence type="ECO:0000256" key="3">
    <source>
        <dbReference type="PROSITE-ProRule" id="PRU00339"/>
    </source>
</evidence>
<keyword evidence="5" id="KW-1185">Reference proteome</keyword>
<evidence type="ECO:0000256" key="2">
    <source>
        <dbReference type="ARBA" id="ARBA00022803"/>
    </source>
</evidence>
<accession>A0ABQ7H3K8</accession>
<dbReference type="InterPro" id="IPR019734">
    <property type="entry name" value="TPR_rpt"/>
</dbReference>
<comment type="caution">
    <text evidence="4">The sequence shown here is derived from an EMBL/GenBank/DDBJ whole genome shotgun (WGS) entry which is preliminary data.</text>
</comment>
<dbReference type="SMART" id="SM00028">
    <property type="entry name" value="TPR"/>
    <property type="match status" value="3"/>
</dbReference>
<dbReference type="PANTHER" id="PTHR22904">
    <property type="entry name" value="TPR REPEAT CONTAINING PROTEIN"/>
    <property type="match status" value="1"/>
</dbReference>
<feature type="repeat" description="TPR" evidence="3">
    <location>
        <begin position="128"/>
        <end position="161"/>
    </location>
</feature>
<dbReference type="SUPFAM" id="SSF48452">
    <property type="entry name" value="TPR-like"/>
    <property type="match status" value="1"/>
</dbReference>
<dbReference type="InterPro" id="IPR011990">
    <property type="entry name" value="TPR-like_helical_dom_sf"/>
</dbReference>
<gene>
    <name evidence="4" type="ORF">DUNSADRAFT_13249</name>
</gene>
<sequence>SLRVTRSLLRLFERDSTDAQQKVCLRYLGKYNNEYEFRRKRIHPTMTIEKQVDPRIQARIKSLRSKAKVHLSQQEYQDALSCLDLAIDLDSSSYKLYRLRSIAYSCLKDYEGSAADANRVIQLAPHIMDGFYHKGFALFNMKQYAEAAHAFQEGLKLNPADKVLKQGFWDAISLLSQTRAPLK</sequence>
<evidence type="ECO:0000313" key="5">
    <source>
        <dbReference type="Proteomes" id="UP000815325"/>
    </source>
</evidence>
<reference evidence="4" key="1">
    <citation type="submission" date="2017-08" db="EMBL/GenBank/DDBJ databases">
        <authorList>
            <person name="Polle J.E."/>
            <person name="Barry K."/>
            <person name="Cushman J."/>
            <person name="Schmutz J."/>
            <person name="Tran D."/>
            <person name="Hathwaick L.T."/>
            <person name="Yim W.C."/>
            <person name="Jenkins J."/>
            <person name="Mckie-Krisberg Z.M."/>
            <person name="Prochnik S."/>
            <person name="Lindquist E."/>
            <person name="Dockter R.B."/>
            <person name="Adam C."/>
            <person name="Molina H."/>
            <person name="Bunkerborg J."/>
            <person name="Jin E."/>
            <person name="Buchheim M."/>
            <person name="Magnuson J."/>
        </authorList>
    </citation>
    <scope>NUCLEOTIDE SEQUENCE</scope>
    <source>
        <strain evidence="4">CCAP 19/18</strain>
    </source>
</reference>
<dbReference type="PANTHER" id="PTHR22904:SF533">
    <property type="entry name" value="HSP70-HSP90 ORGANIZING PROTEIN 3"/>
    <property type="match status" value="1"/>
</dbReference>
<protein>
    <submittedName>
        <fullName evidence="4">Uncharacterized protein</fullName>
    </submittedName>
</protein>
<feature type="non-terminal residue" evidence="4">
    <location>
        <position position="1"/>
    </location>
</feature>
<evidence type="ECO:0000313" key="4">
    <source>
        <dbReference type="EMBL" id="KAF5841381.1"/>
    </source>
</evidence>
<keyword evidence="1" id="KW-0677">Repeat</keyword>
<dbReference type="Gene3D" id="1.25.40.10">
    <property type="entry name" value="Tetratricopeptide repeat domain"/>
    <property type="match status" value="1"/>
</dbReference>
<dbReference type="Proteomes" id="UP000815325">
    <property type="component" value="Unassembled WGS sequence"/>
</dbReference>
<proteinExistence type="predicted"/>
<keyword evidence="2 3" id="KW-0802">TPR repeat</keyword>
<name>A0ABQ7H3K8_DUNSA</name>
<dbReference type="Pfam" id="PF00515">
    <property type="entry name" value="TPR_1"/>
    <property type="match status" value="1"/>
</dbReference>
<organism evidence="4 5">
    <name type="scientific">Dunaliella salina</name>
    <name type="common">Green alga</name>
    <name type="synonym">Protococcus salinus</name>
    <dbReference type="NCBI Taxonomy" id="3046"/>
    <lineage>
        <taxon>Eukaryota</taxon>
        <taxon>Viridiplantae</taxon>
        <taxon>Chlorophyta</taxon>
        <taxon>core chlorophytes</taxon>
        <taxon>Chlorophyceae</taxon>
        <taxon>CS clade</taxon>
        <taxon>Chlamydomonadales</taxon>
        <taxon>Dunaliellaceae</taxon>
        <taxon>Dunaliella</taxon>
    </lineage>
</organism>
<dbReference type="EMBL" id="MU069487">
    <property type="protein sequence ID" value="KAF5841381.1"/>
    <property type="molecule type" value="Genomic_DNA"/>
</dbReference>
<dbReference type="PROSITE" id="PS50005">
    <property type="entry name" value="TPR"/>
    <property type="match status" value="1"/>
</dbReference>